<comment type="subunit">
    <text evidence="11">The basal body constitutes a major portion of the flagellar organelle and consists of four rings (L,P,S, and M) mounted on a central rod. The M ring is integral to the inner membrane of the cell and may be connected to the flagellar rod via the S ring. The S (supramembrane ring) lies just distal to the M ring. The L and P rings lie in the outer membrane and the periplasmic space, respectively.</text>
</comment>
<evidence type="ECO:0000256" key="9">
    <source>
        <dbReference type="ARBA" id="ARBA00023136"/>
    </source>
</evidence>
<dbReference type="PANTHER" id="PTHR30046:SF0">
    <property type="entry name" value="FLAGELLAR M-RING PROTEIN"/>
    <property type="match status" value="1"/>
</dbReference>
<evidence type="ECO:0000259" key="16">
    <source>
        <dbReference type="Pfam" id="PF08345"/>
    </source>
</evidence>
<dbReference type="GO" id="GO:0071973">
    <property type="term" value="P:bacterial-type flagellum-dependent cell motility"/>
    <property type="evidence" value="ECO:0007669"/>
    <property type="project" value="InterPro"/>
</dbReference>
<feature type="compositionally biased region" description="Basic and acidic residues" evidence="13">
    <location>
        <begin position="351"/>
        <end position="363"/>
    </location>
</feature>
<dbReference type="PANTHER" id="PTHR30046">
    <property type="entry name" value="FLAGELLAR M-RING PROTEIN"/>
    <property type="match status" value="1"/>
</dbReference>
<organism evidence="17 18">
    <name type="scientific">Oceanisphaera avium</name>
    <dbReference type="NCBI Taxonomy" id="1903694"/>
    <lineage>
        <taxon>Bacteria</taxon>
        <taxon>Pseudomonadati</taxon>
        <taxon>Pseudomonadota</taxon>
        <taxon>Gammaproteobacteria</taxon>
        <taxon>Aeromonadales</taxon>
        <taxon>Aeromonadaceae</taxon>
        <taxon>Oceanisphaera</taxon>
    </lineage>
</organism>
<evidence type="ECO:0000256" key="3">
    <source>
        <dbReference type="ARBA" id="ARBA00004651"/>
    </source>
</evidence>
<feature type="transmembrane region" description="Helical" evidence="14">
    <location>
        <begin position="457"/>
        <end position="479"/>
    </location>
</feature>
<evidence type="ECO:0000256" key="1">
    <source>
        <dbReference type="ARBA" id="ARBA00003820"/>
    </source>
</evidence>
<keyword evidence="7 14" id="KW-0812">Transmembrane</keyword>
<keyword evidence="10 12" id="KW-0975">Bacterial flagellum</keyword>
<dbReference type="Proteomes" id="UP000243793">
    <property type="component" value="Chromosome"/>
</dbReference>
<reference evidence="18" key="1">
    <citation type="submission" date="2017-05" db="EMBL/GenBank/DDBJ databases">
        <authorList>
            <person name="Sung H."/>
        </authorList>
    </citation>
    <scope>NUCLEOTIDE SEQUENCE [LARGE SCALE GENOMIC DNA]</scope>
    <source>
        <strain evidence="18">AMac2203</strain>
    </source>
</reference>
<evidence type="ECO:0000256" key="2">
    <source>
        <dbReference type="ARBA" id="ARBA00004117"/>
    </source>
</evidence>
<dbReference type="InterPro" id="IPR045851">
    <property type="entry name" value="AMP-bd_C_sf"/>
</dbReference>
<keyword evidence="17" id="KW-0282">Flagellum</keyword>
<dbReference type="Pfam" id="PF08345">
    <property type="entry name" value="YscJ_FliF_C"/>
    <property type="match status" value="1"/>
</dbReference>
<evidence type="ECO:0000256" key="4">
    <source>
        <dbReference type="ARBA" id="ARBA00007971"/>
    </source>
</evidence>
<feature type="domain" description="Flagellar M-ring C-terminal" evidence="16">
    <location>
        <begin position="270"/>
        <end position="439"/>
    </location>
</feature>
<evidence type="ECO:0000256" key="11">
    <source>
        <dbReference type="ARBA" id="ARBA00025936"/>
    </source>
</evidence>
<evidence type="ECO:0000256" key="5">
    <source>
        <dbReference type="ARBA" id="ARBA00017949"/>
    </source>
</evidence>
<evidence type="ECO:0000313" key="17">
    <source>
        <dbReference type="EMBL" id="ART79733.1"/>
    </source>
</evidence>
<dbReference type="InterPro" id="IPR000067">
    <property type="entry name" value="FlgMring_FliF"/>
</dbReference>
<dbReference type="KEGG" id="ocm:CBP12_05850"/>
<dbReference type="PIRSF" id="PIRSF004862">
    <property type="entry name" value="FliF"/>
    <property type="match status" value="1"/>
</dbReference>
<dbReference type="PRINTS" id="PR01009">
    <property type="entry name" value="FLGMRINGFLIF"/>
</dbReference>
<keyword evidence="18" id="KW-1185">Reference proteome</keyword>
<dbReference type="Gene3D" id="3.30.300.30">
    <property type="match status" value="1"/>
</dbReference>
<dbReference type="InterPro" id="IPR013556">
    <property type="entry name" value="Flag_M-ring_C"/>
</dbReference>
<keyword evidence="6" id="KW-1003">Cell membrane</keyword>
<dbReference type="GO" id="GO:0003774">
    <property type="term" value="F:cytoskeletal motor activity"/>
    <property type="evidence" value="ECO:0007669"/>
    <property type="project" value="InterPro"/>
</dbReference>
<evidence type="ECO:0000256" key="7">
    <source>
        <dbReference type="ARBA" id="ARBA00022692"/>
    </source>
</evidence>
<evidence type="ECO:0000256" key="13">
    <source>
        <dbReference type="SAM" id="MobiDB-lite"/>
    </source>
</evidence>
<dbReference type="EMBL" id="CP021376">
    <property type="protein sequence ID" value="ART79733.1"/>
    <property type="molecule type" value="Genomic_DNA"/>
</dbReference>
<dbReference type="Pfam" id="PF01514">
    <property type="entry name" value="YscJ_FliF"/>
    <property type="match status" value="1"/>
</dbReference>
<feature type="region of interest" description="Disordered" evidence="13">
    <location>
        <begin position="322"/>
        <end position="363"/>
    </location>
</feature>
<feature type="domain" description="Flagellar M-ring N-terminal" evidence="15">
    <location>
        <begin position="65"/>
        <end position="237"/>
    </location>
</feature>
<evidence type="ECO:0000256" key="12">
    <source>
        <dbReference type="PIRNR" id="PIRNR004862"/>
    </source>
</evidence>
<protein>
    <recommendedName>
        <fullName evidence="5 12">Flagellar M-ring protein</fullName>
    </recommendedName>
</protein>
<keyword evidence="17" id="KW-0969">Cilium</keyword>
<evidence type="ECO:0000256" key="6">
    <source>
        <dbReference type="ARBA" id="ARBA00022475"/>
    </source>
</evidence>
<comment type="function">
    <text evidence="1 12">The M ring may be actively involved in energy transduction.</text>
</comment>
<evidence type="ECO:0000313" key="18">
    <source>
        <dbReference type="Proteomes" id="UP000243793"/>
    </source>
</evidence>
<name>A0A1Y0CWK1_9GAMM</name>
<dbReference type="AlphaFoldDB" id="A0A1Y0CWK1"/>
<dbReference type="InterPro" id="IPR006182">
    <property type="entry name" value="FliF_N_dom"/>
</dbReference>
<evidence type="ECO:0000256" key="8">
    <source>
        <dbReference type="ARBA" id="ARBA00022989"/>
    </source>
</evidence>
<evidence type="ECO:0000256" key="10">
    <source>
        <dbReference type="ARBA" id="ARBA00023143"/>
    </source>
</evidence>
<evidence type="ECO:0000256" key="14">
    <source>
        <dbReference type="SAM" id="Phobius"/>
    </source>
</evidence>
<keyword evidence="9 14" id="KW-0472">Membrane</keyword>
<feature type="transmembrane region" description="Helical" evidence="14">
    <location>
        <begin position="44"/>
        <end position="64"/>
    </location>
</feature>
<sequence length="569" mass="63538">MADNPMADTDKNALTTSDENSLEAEEQKSTPFALLGNTDILRQVIIVLALAICLALAVFLLLWGKEPEMRPLGMYNNQELIETLDYLDSQKVEYKIEGNTVLVRADKFSDIQLNLRRSGLQQAPPEGDSILLSDPGFGISQRLERERLNLSRERQLARVIEQFNSVSKAQVLLAIPRENVFVRDKRQPSATVVLNLRRNSTLRQEEVDSIVDTVASAVPEMTPDKVTVTDQNGRLLNSGSQDPLSARNRREFELQQKQEREYRQKIDAILSPVLGLGNYTAEVDVRLDFTRTEQTVKSFNPDLPAVRSEMVMEDTSSGLGALGIPGALTNQPPGESDIPEDASELSAQQQRRNDRSRKEATRNFELDTTISHSQNATGDVRRLTVSVAVDHKEVVSEDGTVTRVPLNEEELTRIDRLLRGGLGFDVSRGDAIEVVAVPFNRPVMDEVTGMPFYQQAWFLHMMRIIGAVIVLVVLLLTLVRPMVRRLLGQEELPPEFDLDGQNALLGSDDLTLLAQQAEQDEGMFGIREGRLQLPDLNKDEDVLSAIRALVANEPDLAAQVIRDWVKADE</sequence>
<proteinExistence type="inferred from homology"/>
<dbReference type="GO" id="GO:0009431">
    <property type="term" value="C:bacterial-type flagellum basal body, MS ring"/>
    <property type="evidence" value="ECO:0007669"/>
    <property type="project" value="InterPro"/>
</dbReference>
<gene>
    <name evidence="17" type="ORF">CBP12_05850</name>
</gene>
<dbReference type="InterPro" id="IPR043427">
    <property type="entry name" value="YscJ/FliF"/>
</dbReference>
<comment type="subcellular location">
    <subcellularLocation>
        <location evidence="2 12">Bacterial flagellum basal body</location>
    </subcellularLocation>
    <subcellularLocation>
        <location evidence="3">Cell membrane</location>
        <topology evidence="3">Multi-pass membrane protein</topology>
    </subcellularLocation>
</comment>
<dbReference type="GO" id="GO:0005886">
    <property type="term" value="C:plasma membrane"/>
    <property type="evidence" value="ECO:0007669"/>
    <property type="project" value="UniProtKB-SubCell"/>
</dbReference>
<keyword evidence="17" id="KW-0966">Cell projection</keyword>
<feature type="region of interest" description="Disordered" evidence="13">
    <location>
        <begin position="1"/>
        <end position="26"/>
    </location>
</feature>
<evidence type="ECO:0000259" key="15">
    <source>
        <dbReference type="Pfam" id="PF01514"/>
    </source>
</evidence>
<keyword evidence="8 14" id="KW-1133">Transmembrane helix</keyword>
<dbReference type="OrthoDB" id="8554211at2"/>
<dbReference type="NCBIfam" id="TIGR00206">
    <property type="entry name" value="fliF"/>
    <property type="match status" value="1"/>
</dbReference>
<comment type="similarity">
    <text evidence="4 12">Belongs to the FliF family.</text>
</comment>
<accession>A0A1Y0CWK1</accession>